<feature type="signal peptide" evidence="1">
    <location>
        <begin position="1"/>
        <end position="25"/>
    </location>
</feature>
<proteinExistence type="predicted"/>
<dbReference type="RefSeq" id="WP_142813554.1">
    <property type="nucleotide sequence ID" value="NZ_CP036282.1"/>
</dbReference>
<evidence type="ECO:0000313" key="3">
    <source>
        <dbReference type="Proteomes" id="UP000317365"/>
    </source>
</evidence>
<evidence type="ECO:0008006" key="4">
    <source>
        <dbReference type="Google" id="ProtNLM"/>
    </source>
</evidence>
<dbReference type="EMBL" id="CP036282">
    <property type="protein sequence ID" value="QDL56171.1"/>
    <property type="molecule type" value="Genomic_DNA"/>
</dbReference>
<accession>A0A515EU46</accession>
<keyword evidence="3" id="KW-1185">Reference proteome</keyword>
<evidence type="ECO:0000256" key="1">
    <source>
        <dbReference type="SAM" id="SignalP"/>
    </source>
</evidence>
<sequence>MKLSIKALRGLAACVLGLMLTHGWAATLREDQKAVKQLMTKMYSYSINNFEFAEFNGKYDLSRLCKLQSQFFDASLLVSQDKKKPCQKSGRYTVGSSELLRDMQDTALPTKIATPVVEGDVAAVEVITDLRHLPLPEGRGRIVWFLNKTPVGWRIVNSLDFENWPIQDGKCWGDFGSPPTPWQKQFEAPQCKPGFVDKQIH</sequence>
<dbReference type="AlphaFoldDB" id="A0A515EU46"/>
<dbReference type="Proteomes" id="UP000317365">
    <property type="component" value="Chromosome"/>
</dbReference>
<organism evidence="2 3">
    <name type="scientific">Rhodoferax aquaticus</name>
    <dbReference type="NCBI Taxonomy" id="2527691"/>
    <lineage>
        <taxon>Bacteria</taxon>
        <taxon>Pseudomonadati</taxon>
        <taxon>Pseudomonadota</taxon>
        <taxon>Betaproteobacteria</taxon>
        <taxon>Burkholderiales</taxon>
        <taxon>Comamonadaceae</taxon>
        <taxon>Rhodoferax</taxon>
    </lineage>
</organism>
<protein>
    <recommendedName>
        <fullName evidence="4">Nuclear transport factor 2 family protein</fullName>
    </recommendedName>
</protein>
<evidence type="ECO:0000313" key="2">
    <source>
        <dbReference type="EMBL" id="QDL56171.1"/>
    </source>
</evidence>
<name>A0A515EU46_9BURK</name>
<reference evidence="3" key="2">
    <citation type="journal article" date="2020" name="Int. J. Syst. Evol. Microbiol.">
        <title>Genomic insights into a novel species Rhodoferax aquaticus sp. nov., isolated from freshwater.</title>
        <authorList>
            <person name="Li T."/>
            <person name="Zhuo Y."/>
            <person name="Jin C.Z."/>
            <person name="Wu X."/>
            <person name="Ko S.R."/>
            <person name="Jin F.J."/>
            <person name="Ahn C.Y."/>
            <person name="Oh H.M."/>
            <person name="Lee H.G."/>
            <person name="Jin L."/>
        </authorList>
    </citation>
    <scope>NUCLEOTIDE SEQUENCE [LARGE SCALE GENOMIC DNA]</scope>
    <source>
        <strain evidence="3">Gr-4</strain>
    </source>
</reference>
<reference evidence="3" key="1">
    <citation type="submission" date="2019-02" db="EMBL/GenBank/DDBJ databases">
        <title>Complete genome sequence of Rhodoferax sp. Gr-4.</title>
        <authorList>
            <person name="Jin L."/>
        </authorList>
    </citation>
    <scope>NUCLEOTIDE SEQUENCE [LARGE SCALE GENOMIC DNA]</scope>
    <source>
        <strain evidence="3">Gr-4</strain>
    </source>
</reference>
<feature type="chain" id="PRO_5021961133" description="Nuclear transport factor 2 family protein" evidence="1">
    <location>
        <begin position="26"/>
        <end position="201"/>
    </location>
</feature>
<keyword evidence="1" id="KW-0732">Signal</keyword>
<dbReference type="KEGG" id="rhg:EXZ61_19520"/>
<gene>
    <name evidence="2" type="ORF">EXZ61_19520</name>
</gene>